<comment type="caution">
    <text evidence="2">The sequence shown here is derived from an EMBL/GenBank/DDBJ whole genome shotgun (WGS) entry which is preliminary data.</text>
</comment>
<organism evidence="2">
    <name type="scientific">marine sediment metagenome</name>
    <dbReference type="NCBI Taxonomy" id="412755"/>
    <lineage>
        <taxon>unclassified sequences</taxon>
        <taxon>metagenomes</taxon>
        <taxon>ecological metagenomes</taxon>
    </lineage>
</organism>
<dbReference type="AlphaFoldDB" id="A0A0F9KBA5"/>
<keyword evidence="1" id="KW-1133">Transmembrane helix</keyword>
<name>A0A0F9KBA5_9ZZZZ</name>
<proteinExistence type="predicted"/>
<keyword evidence="1" id="KW-0812">Transmembrane</keyword>
<dbReference type="InterPro" id="IPR050037">
    <property type="entry name" value="CPn0927-like928-like"/>
</dbReference>
<dbReference type="PANTHER" id="PTHR12277:SF81">
    <property type="entry name" value="PROTEIN ABHD13"/>
    <property type="match status" value="1"/>
</dbReference>
<dbReference type="InterPro" id="IPR029058">
    <property type="entry name" value="AB_hydrolase_fold"/>
</dbReference>
<evidence type="ECO:0000256" key="1">
    <source>
        <dbReference type="SAM" id="Phobius"/>
    </source>
</evidence>
<dbReference type="Pfam" id="PF05677">
    <property type="entry name" value="DUF818"/>
    <property type="match status" value="1"/>
</dbReference>
<dbReference type="PANTHER" id="PTHR12277">
    <property type="entry name" value="ALPHA/BETA HYDROLASE DOMAIN-CONTAINING PROTEIN"/>
    <property type="match status" value="1"/>
</dbReference>
<feature type="transmembrane region" description="Helical" evidence="1">
    <location>
        <begin position="71"/>
        <end position="94"/>
    </location>
</feature>
<dbReference type="EMBL" id="LAZR01015555">
    <property type="protein sequence ID" value="KKM08500.1"/>
    <property type="molecule type" value="Genomic_DNA"/>
</dbReference>
<sequence>MGSAQAINIANKSINVQSPTSFRDILVGENAFYKQSNYIRITKNEMAQKTLLPSSYISNTEYKIITLIKQILSIIIFPIGIYNLIHSLIGRVFFLPSSSNIYKNAANISRQNIELESNWKYKRITLEVDGYKIDAGIIGKENTFNNNKWVLASLGNGEIYEDQLHYDGELKAILSKTQANGIVFNYPGVGASTGSPNRKAMEKAYRVILAFLEDDKNGIGAKQIIGYGYSLGGGVQGDALKVHKLKKGIKYVFVKSKTFSNMSKLVTSLMKSRILGFLIKPIGWLIAFMIVGAIALKDKFKKRKFRKQDKGVIKE</sequence>
<dbReference type="Gene3D" id="3.40.50.1820">
    <property type="entry name" value="alpha/beta hydrolase"/>
    <property type="match status" value="1"/>
</dbReference>
<dbReference type="InterPro" id="IPR008536">
    <property type="entry name" value="DUF818"/>
</dbReference>
<dbReference type="NCBIfam" id="NF042907">
    <property type="entry name" value="CPn0927_CPn0928"/>
    <property type="match status" value="1"/>
</dbReference>
<dbReference type="SUPFAM" id="SSF53474">
    <property type="entry name" value="alpha/beta-Hydrolases"/>
    <property type="match status" value="1"/>
</dbReference>
<gene>
    <name evidence="2" type="ORF">LCGC14_1724000</name>
</gene>
<evidence type="ECO:0000313" key="2">
    <source>
        <dbReference type="EMBL" id="KKM08500.1"/>
    </source>
</evidence>
<accession>A0A0F9KBA5</accession>
<keyword evidence="1" id="KW-0472">Membrane</keyword>
<reference evidence="2" key="1">
    <citation type="journal article" date="2015" name="Nature">
        <title>Complex archaea that bridge the gap between prokaryotes and eukaryotes.</title>
        <authorList>
            <person name="Spang A."/>
            <person name="Saw J.H."/>
            <person name="Jorgensen S.L."/>
            <person name="Zaremba-Niedzwiedzka K."/>
            <person name="Martijn J."/>
            <person name="Lind A.E."/>
            <person name="van Eijk R."/>
            <person name="Schleper C."/>
            <person name="Guy L."/>
            <person name="Ettema T.J."/>
        </authorList>
    </citation>
    <scope>NUCLEOTIDE SEQUENCE</scope>
</reference>
<protein>
    <submittedName>
        <fullName evidence="2">Uncharacterized protein</fullName>
    </submittedName>
</protein>
<feature type="transmembrane region" description="Helical" evidence="1">
    <location>
        <begin position="274"/>
        <end position="296"/>
    </location>
</feature>